<proteinExistence type="predicted"/>
<dbReference type="PROSITE" id="PS01123">
    <property type="entry name" value="TNASE_1"/>
    <property type="match status" value="1"/>
</dbReference>
<dbReference type="InterPro" id="IPR035437">
    <property type="entry name" value="SNase_OB-fold_sf"/>
</dbReference>
<keyword evidence="2" id="KW-0255">Endonuclease</keyword>
<dbReference type="SMART" id="SM00318">
    <property type="entry name" value="SNc"/>
    <property type="match status" value="1"/>
</dbReference>
<dbReference type="RefSeq" id="WP_311067148.1">
    <property type="nucleotide sequence ID" value="NZ_CP134501.1"/>
</dbReference>
<organism evidence="5 6">
    <name type="scientific">Aeribacillus composti</name>
    <dbReference type="NCBI Taxonomy" id="1868734"/>
    <lineage>
        <taxon>Bacteria</taxon>
        <taxon>Bacillati</taxon>
        <taxon>Bacillota</taxon>
        <taxon>Bacilli</taxon>
        <taxon>Bacillales</taxon>
        <taxon>Bacillaceae</taxon>
        <taxon>Aeribacillus</taxon>
    </lineage>
</organism>
<reference evidence="5 6" key="1">
    <citation type="submission" date="2023-09" db="EMBL/GenBank/DDBJ databases">
        <title>Different Types of Thermotolerant Ring-Cleaving Dioxygenases derived from Aeribacillus composti HB-1 applied for multiple aromatic hydrocarbons removal.</title>
        <authorList>
            <person name="Cao L."/>
            <person name="Li M."/>
            <person name="Ma T."/>
        </authorList>
    </citation>
    <scope>NUCLEOTIDE SEQUENCE [LARGE SCALE GENOMIC DNA]</scope>
    <source>
        <strain evidence="5 6">HB-1</strain>
    </source>
</reference>
<sequence>MWRKWIVLFFGLLALFFGWELWQKDDSAVNNRLEAKVIDVVDGDTMKVIVNNKKETIRLLLVDTPESVHPTKPVQPFAIEASNFAKEMLSDKKVELELGVRERDKYGRLLVYLYINGQMFNEMLLENGLARVAYVHQPNTKYVDRFLDVQKKAQQKEIGIWSIENYVTNDGFNDKIGQDDKKEGCDIKGNINSKGEKIYHMPGSRHYYITKPEMMFCTEEEAKEAGFRKAE</sequence>
<dbReference type="Proteomes" id="UP001303701">
    <property type="component" value="Chromosome"/>
</dbReference>
<evidence type="ECO:0000313" key="5">
    <source>
        <dbReference type="EMBL" id="WNF34399.1"/>
    </source>
</evidence>
<dbReference type="InterPro" id="IPR002071">
    <property type="entry name" value="Thermonucl_AS"/>
</dbReference>
<evidence type="ECO:0000313" key="6">
    <source>
        <dbReference type="Proteomes" id="UP001303701"/>
    </source>
</evidence>
<accession>A0ABY9WE26</accession>
<dbReference type="CDD" id="cd00175">
    <property type="entry name" value="SNc"/>
    <property type="match status" value="1"/>
</dbReference>
<evidence type="ECO:0000256" key="3">
    <source>
        <dbReference type="ARBA" id="ARBA00022801"/>
    </source>
</evidence>
<dbReference type="PANTHER" id="PTHR12302:SF3">
    <property type="entry name" value="SERINE_THREONINE-PROTEIN KINASE 31"/>
    <property type="match status" value="1"/>
</dbReference>
<evidence type="ECO:0000259" key="4">
    <source>
        <dbReference type="PROSITE" id="PS50830"/>
    </source>
</evidence>
<dbReference type="PANTHER" id="PTHR12302">
    <property type="entry name" value="EBNA2 BINDING PROTEIN P100"/>
    <property type="match status" value="1"/>
</dbReference>
<evidence type="ECO:0000256" key="2">
    <source>
        <dbReference type="ARBA" id="ARBA00022759"/>
    </source>
</evidence>
<protein>
    <submittedName>
        <fullName evidence="5">Thermonuclease family protein</fullName>
    </submittedName>
</protein>
<dbReference type="PROSITE" id="PS50830">
    <property type="entry name" value="TNASE_3"/>
    <property type="match status" value="1"/>
</dbReference>
<gene>
    <name evidence="5" type="ORF">RI196_07040</name>
</gene>
<dbReference type="SUPFAM" id="SSF50199">
    <property type="entry name" value="Staphylococcal nuclease"/>
    <property type="match status" value="1"/>
</dbReference>
<dbReference type="EMBL" id="CP134501">
    <property type="protein sequence ID" value="WNF34399.1"/>
    <property type="molecule type" value="Genomic_DNA"/>
</dbReference>
<keyword evidence="6" id="KW-1185">Reference proteome</keyword>
<evidence type="ECO:0000256" key="1">
    <source>
        <dbReference type="ARBA" id="ARBA00022722"/>
    </source>
</evidence>
<dbReference type="Pfam" id="PF00565">
    <property type="entry name" value="SNase"/>
    <property type="match status" value="1"/>
</dbReference>
<dbReference type="GeneID" id="301125714"/>
<keyword evidence="1" id="KW-0540">Nuclease</keyword>
<keyword evidence="3" id="KW-0378">Hydrolase</keyword>
<feature type="domain" description="TNase-like" evidence="4">
    <location>
        <begin position="31"/>
        <end position="163"/>
    </location>
</feature>
<name>A0ABY9WE26_9BACI</name>
<dbReference type="Gene3D" id="2.40.50.90">
    <property type="match status" value="1"/>
</dbReference>
<dbReference type="InterPro" id="IPR016071">
    <property type="entry name" value="Staphylococal_nuclease_OB-fold"/>
</dbReference>